<organism evidence="2 3">
    <name type="scientific">Collybia nuda</name>
    <dbReference type="NCBI Taxonomy" id="64659"/>
    <lineage>
        <taxon>Eukaryota</taxon>
        <taxon>Fungi</taxon>
        <taxon>Dikarya</taxon>
        <taxon>Basidiomycota</taxon>
        <taxon>Agaricomycotina</taxon>
        <taxon>Agaricomycetes</taxon>
        <taxon>Agaricomycetidae</taxon>
        <taxon>Agaricales</taxon>
        <taxon>Tricholomatineae</taxon>
        <taxon>Clitocybaceae</taxon>
        <taxon>Collybia</taxon>
    </lineage>
</organism>
<feature type="compositionally biased region" description="Low complexity" evidence="1">
    <location>
        <begin position="84"/>
        <end position="105"/>
    </location>
</feature>
<feature type="compositionally biased region" description="Gly residues" evidence="1">
    <location>
        <begin position="265"/>
        <end position="275"/>
    </location>
</feature>
<feature type="compositionally biased region" description="Low complexity" evidence="1">
    <location>
        <begin position="176"/>
        <end position="203"/>
    </location>
</feature>
<feature type="region of interest" description="Disordered" evidence="1">
    <location>
        <begin position="1"/>
        <end position="218"/>
    </location>
</feature>
<comment type="caution">
    <text evidence="2">The sequence shown here is derived from an EMBL/GenBank/DDBJ whole genome shotgun (WGS) entry which is preliminary data.</text>
</comment>
<dbReference type="OrthoDB" id="3070579at2759"/>
<gene>
    <name evidence="2" type="ORF">BDZ94DRAFT_325294</name>
</gene>
<name>A0A9P5YB13_9AGAR</name>
<proteinExistence type="predicted"/>
<evidence type="ECO:0000313" key="3">
    <source>
        <dbReference type="Proteomes" id="UP000807353"/>
    </source>
</evidence>
<keyword evidence="3" id="KW-1185">Reference proteome</keyword>
<dbReference type="AlphaFoldDB" id="A0A9P5YB13"/>
<feature type="compositionally biased region" description="Low complexity" evidence="1">
    <location>
        <begin position="139"/>
        <end position="159"/>
    </location>
</feature>
<dbReference type="Proteomes" id="UP000807353">
    <property type="component" value="Unassembled WGS sequence"/>
</dbReference>
<protein>
    <submittedName>
        <fullName evidence="2">Uncharacterized protein</fullName>
    </submittedName>
</protein>
<reference evidence="2" key="1">
    <citation type="submission" date="2020-11" db="EMBL/GenBank/DDBJ databases">
        <authorList>
            <consortium name="DOE Joint Genome Institute"/>
            <person name="Ahrendt S."/>
            <person name="Riley R."/>
            <person name="Andreopoulos W."/>
            <person name="Labutti K."/>
            <person name="Pangilinan J."/>
            <person name="Ruiz-Duenas F.J."/>
            <person name="Barrasa J.M."/>
            <person name="Sanchez-Garcia M."/>
            <person name="Camarero S."/>
            <person name="Miyauchi S."/>
            <person name="Serrano A."/>
            <person name="Linde D."/>
            <person name="Babiker R."/>
            <person name="Drula E."/>
            <person name="Ayuso-Fernandez I."/>
            <person name="Pacheco R."/>
            <person name="Padilla G."/>
            <person name="Ferreira P."/>
            <person name="Barriuso J."/>
            <person name="Kellner H."/>
            <person name="Castanera R."/>
            <person name="Alfaro M."/>
            <person name="Ramirez L."/>
            <person name="Pisabarro A.G."/>
            <person name="Kuo A."/>
            <person name="Tritt A."/>
            <person name="Lipzen A."/>
            <person name="He G."/>
            <person name="Yan M."/>
            <person name="Ng V."/>
            <person name="Cullen D."/>
            <person name="Martin F."/>
            <person name="Rosso M.-N."/>
            <person name="Henrissat B."/>
            <person name="Hibbett D."/>
            <person name="Martinez A.T."/>
            <person name="Grigoriev I.V."/>
        </authorList>
    </citation>
    <scope>NUCLEOTIDE SEQUENCE</scope>
    <source>
        <strain evidence="2">CBS 247.69</strain>
    </source>
</reference>
<evidence type="ECO:0000256" key="1">
    <source>
        <dbReference type="SAM" id="MobiDB-lite"/>
    </source>
</evidence>
<feature type="compositionally biased region" description="Polar residues" evidence="1">
    <location>
        <begin position="1"/>
        <end position="10"/>
    </location>
</feature>
<accession>A0A9P5YB13</accession>
<feature type="region of interest" description="Disordered" evidence="1">
    <location>
        <begin position="250"/>
        <end position="275"/>
    </location>
</feature>
<dbReference type="EMBL" id="MU150246">
    <property type="protein sequence ID" value="KAF9465568.1"/>
    <property type="molecule type" value="Genomic_DNA"/>
</dbReference>
<evidence type="ECO:0000313" key="2">
    <source>
        <dbReference type="EMBL" id="KAF9465568.1"/>
    </source>
</evidence>
<sequence length="309" mass="32374">MSHLDNNYSMNPPEGHYTPQQQRQQQWAPHLLTPSHTQASFTPPVPNDQGQHYPPFYHPGHQQQQSERIGGAPGQGGEHLNRASSSSLSLNLSSLTVTSPTNLSPINPPSGPALSPATPISPSGNPFGSHGHPQHHHIQPPFQFDQSAQGPNQQQQGSPVHYDEHGNGVLSPPPGSSAASSPYDSRRTPGPSRSSSSSSSSQMPRKRSFTTNPSASVLVEENMYDEARDAAMELASQSGYDDMEMRAAYGAGGGSSGSPVEGSGSTSGGEEALGGAAGHIGGIPLGIGSSMNILGKPMATNNFVTKLYQ</sequence>